<dbReference type="Proteomes" id="UP001056778">
    <property type="component" value="Chromosome 1"/>
</dbReference>
<dbReference type="EMBL" id="CM043015">
    <property type="protein sequence ID" value="KAI4470200.1"/>
    <property type="molecule type" value="Genomic_DNA"/>
</dbReference>
<protein>
    <submittedName>
        <fullName evidence="1">Btb/poz domain-containing</fullName>
    </submittedName>
</protein>
<name>A0ACB9TU85_HOLOL</name>
<proteinExistence type="predicted"/>
<evidence type="ECO:0000313" key="1">
    <source>
        <dbReference type="EMBL" id="KAI4470200.1"/>
    </source>
</evidence>
<reference evidence="1" key="1">
    <citation type="submission" date="2022-04" db="EMBL/GenBank/DDBJ databases">
        <title>Chromosome-scale genome assembly of Holotrichia oblita Faldermann.</title>
        <authorList>
            <person name="Rongchong L."/>
        </authorList>
    </citation>
    <scope>NUCLEOTIDE SEQUENCE</scope>
    <source>
        <strain evidence="1">81SQS9</strain>
    </source>
</reference>
<sequence>MATLPTNKRTPKNSTEESPNGAFKTPTAQHVRSPITIDLTTFNIVQPGGSSDDTTSASDMSSSKEVICKLRCREEEQLQKCISVIKTMKAAIGRQKNVSMDVKNGLKELEEAVEMISDCRKRWKKAELQAGEHVQKALAPATKSQATSATGNKNVEKKEAHPSENVWMKDRAGRRKQAQEEKKAAAKASDSKQQQKIAGGQRKDDGTDQKQLKKNKQKKRNTKPRLDALLVKPAQGKSYADVLRELRSNAKPEETGTEIKAVRKTRAGDMLLELGPGSKDTAGFSSALKNILGEKANISTLEPKETLEFRDLDCLTTTEEVCAAVKANIKWKHTFMITAKLPRNRGKPSIAFVYLSEDILRNVWIFTQTKMVVVTREPETEPMLGDSGFDETISFTNSEQNSCREQAYRDLTSIMKAAPLQINSLQTCLNLLTTAISLQDITLVKRCIEYLNKTLNNENVLIVYSFLHKCQMPTLDPNQLQPSAPPLVEDEHLKGTNWVQTLIEDLRDNCLVIIDENADHILKQPELLQLPYKDIYDIVTRDTLRVSSERVVYNVIYSWGLEECNRMTLSKHHLPEVLRQLRYAPRYGLMKRKEFKRKMEEILEEKDWRKIKFYLEEKGKNRHVDELPNKMSRPRLLTANLKPTTKAQINAKERLTRCERCIINVLTCWTAIFD</sequence>
<comment type="caution">
    <text evidence="1">The sequence shown here is derived from an EMBL/GenBank/DDBJ whole genome shotgun (WGS) entry which is preliminary data.</text>
</comment>
<keyword evidence="2" id="KW-1185">Reference proteome</keyword>
<gene>
    <name evidence="1" type="ORF">MML48_1g06836</name>
</gene>
<accession>A0ACB9TU85</accession>
<evidence type="ECO:0000313" key="2">
    <source>
        <dbReference type="Proteomes" id="UP001056778"/>
    </source>
</evidence>
<organism evidence="1 2">
    <name type="scientific">Holotrichia oblita</name>
    <name type="common">Chafer beetle</name>
    <dbReference type="NCBI Taxonomy" id="644536"/>
    <lineage>
        <taxon>Eukaryota</taxon>
        <taxon>Metazoa</taxon>
        <taxon>Ecdysozoa</taxon>
        <taxon>Arthropoda</taxon>
        <taxon>Hexapoda</taxon>
        <taxon>Insecta</taxon>
        <taxon>Pterygota</taxon>
        <taxon>Neoptera</taxon>
        <taxon>Endopterygota</taxon>
        <taxon>Coleoptera</taxon>
        <taxon>Polyphaga</taxon>
        <taxon>Scarabaeiformia</taxon>
        <taxon>Scarabaeidae</taxon>
        <taxon>Melolonthinae</taxon>
        <taxon>Holotrichia</taxon>
    </lineage>
</organism>